<name>A0A3D4ZD20_9BACT</name>
<dbReference type="GO" id="GO:0008714">
    <property type="term" value="F:AMP nucleosidase activity"/>
    <property type="evidence" value="ECO:0007669"/>
    <property type="project" value="UniProtKB-EC"/>
</dbReference>
<comment type="catalytic activity">
    <reaction evidence="1">
        <text>AMP + H2O = D-ribose 5-phosphate + adenine</text>
        <dbReference type="Rhea" id="RHEA:20129"/>
        <dbReference type="ChEBI" id="CHEBI:15377"/>
        <dbReference type="ChEBI" id="CHEBI:16708"/>
        <dbReference type="ChEBI" id="CHEBI:78346"/>
        <dbReference type="ChEBI" id="CHEBI:456215"/>
        <dbReference type="EC" id="3.2.2.4"/>
    </reaction>
</comment>
<evidence type="ECO:0000313" key="4">
    <source>
        <dbReference type="EMBL" id="MCG4959057.1"/>
    </source>
</evidence>
<proteinExistence type="inferred from homology"/>
<reference evidence="7 8" key="1">
    <citation type="submission" date="2018-08" db="EMBL/GenBank/DDBJ databases">
        <title>A genome reference for cultivated species of the human gut microbiota.</title>
        <authorList>
            <person name="Zou Y."/>
            <person name="Xue W."/>
            <person name="Luo G."/>
        </authorList>
    </citation>
    <scope>NUCLEOTIDE SEQUENCE [LARGE SCALE GENOMIC DNA]</scope>
    <source>
        <strain evidence="5 7">AF14-6AC</strain>
        <strain evidence="6 8">OF03-11</strain>
    </source>
</reference>
<evidence type="ECO:0000313" key="7">
    <source>
        <dbReference type="Proteomes" id="UP000283426"/>
    </source>
</evidence>
<dbReference type="PANTHER" id="PTHR31223">
    <property type="entry name" value="LOG FAMILY PROTEIN YJL055W"/>
    <property type="match status" value="1"/>
</dbReference>
<dbReference type="Proteomes" id="UP000283426">
    <property type="component" value="Unassembled WGS sequence"/>
</dbReference>
<dbReference type="InterPro" id="IPR005269">
    <property type="entry name" value="LOG"/>
</dbReference>
<keyword evidence="3" id="KW-0378">Hydrolase</keyword>
<dbReference type="PANTHER" id="PTHR31223:SF70">
    <property type="entry name" value="LOG FAMILY PROTEIN YJL055W"/>
    <property type="match status" value="1"/>
</dbReference>
<dbReference type="EMBL" id="QSCO01000004">
    <property type="protein sequence ID" value="RGY08989.1"/>
    <property type="molecule type" value="Genomic_DNA"/>
</dbReference>
<dbReference type="Proteomes" id="UP001199750">
    <property type="component" value="Unassembled WGS sequence"/>
</dbReference>
<dbReference type="NCBIfam" id="TIGR00730">
    <property type="entry name" value="Rossman fold protein, TIGR00730 family"/>
    <property type="match status" value="1"/>
</dbReference>
<organism evidence="6 8">
    <name type="scientific">Odoribacter splanchnicus</name>
    <dbReference type="NCBI Taxonomy" id="28118"/>
    <lineage>
        <taxon>Bacteria</taxon>
        <taxon>Pseudomonadati</taxon>
        <taxon>Bacteroidota</taxon>
        <taxon>Bacteroidia</taxon>
        <taxon>Bacteroidales</taxon>
        <taxon>Odoribacteraceae</taxon>
        <taxon>Odoribacter</taxon>
    </lineage>
</organism>
<evidence type="ECO:0000313" key="5">
    <source>
        <dbReference type="EMBL" id="RGV25471.1"/>
    </source>
</evidence>
<evidence type="ECO:0000256" key="3">
    <source>
        <dbReference type="RuleBase" id="RU363015"/>
    </source>
</evidence>
<dbReference type="EMBL" id="QRYW01000022">
    <property type="protein sequence ID" value="RGV25471.1"/>
    <property type="molecule type" value="Genomic_DNA"/>
</dbReference>
<comment type="caution">
    <text evidence="6">The sequence shown here is derived from an EMBL/GenBank/DDBJ whole genome shotgun (WGS) entry which is preliminary data.</text>
</comment>
<dbReference type="GO" id="GO:0005829">
    <property type="term" value="C:cytosol"/>
    <property type="evidence" value="ECO:0007669"/>
    <property type="project" value="TreeGrafter"/>
</dbReference>
<dbReference type="InterPro" id="IPR031100">
    <property type="entry name" value="LOG_fam"/>
</dbReference>
<dbReference type="RefSeq" id="WP_046402383.1">
    <property type="nucleotide sequence ID" value="NZ_JABWDG010000005.1"/>
</dbReference>
<reference evidence="4" key="2">
    <citation type="submission" date="2022-01" db="EMBL/GenBank/DDBJ databases">
        <title>Collection of gut derived symbiotic bacterial strains cultured from healthy donors.</title>
        <authorList>
            <person name="Lin H."/>
            <person name="Kohout C."/>
            <person name="Waligurski E."/>
            <person name="Pamer E.G."/>
        </authorList>
    </citation>
    <scope>NUCLEOTIDE SEQUENCE</scope>
    <source>
        <strain evidence="4">DFI.1.149</strain>
    </source>
</reference>
<sequence>MRVAVFCASANEVEPCYFREAGRLGKRIGELGWQLIYGGTNIGLMREVADATIRQGGEVTGIIPECIRDRGVAAGGLKQLIVAPDMKERKHLLREHADAFIALPGGWGTLEEITEVITLKQLGQHNKPIVFLNTAGYYKLFFEFIEHSRKAKFISSAYDHLYYIADAVEPALDYIQKYQPIPQVKKY</sequence>
<dbReference type="Gene3D" id="3.40.50.450">
    <property type="match status" value="1"/>
</dbReference>
<accession>A0A3D4ZD20</accession>
<evidence type="ECO:0000256" key="1">
    <source>
        <dbReference type="ARBA" id="ARBA00000274"/>
    </source>
</evidence>
<evidence type="ECO:0000256" key="2">
    <source>
        <dbReference type="ARBA" id="ARBA00006763"/>
    </source>
</evidence>
<gene>
    <name evidence="5" type="ORF">DWW24_11020</name>
    <name evidence="6" type="ORF">DXA53_03830</name>
    <name evidence="4" type="ORF">L0P03_04180</name>
</gene>
<dbReference type="Pfam" id="PF03641">
    <property type="entry name" value="Lysine_decarbox"/>
    <property type="match status" value="1"/>
</dbReference>
<evidence type="ECO:0000313" key="6">
    <source>
        <dbReference type="EMBL" id="RGY08989.1"/>
    </source>
</evidence>
<comment type="similarity">
    <text evidence="2 3">Belongs to the LOG family.</text>
</comment>
<dbReference type="AlphaFoldDB" id="A0A3D4ZD20"/>
<protein>
    <recommendedName>
        <fullName evidence="3">Cytokinin riboside 5'-monophosphate phosphoribohydrolase</fullName>
        <ecNumber evidence="3">3.2.2.n1</ecNumber>
    </recommendedName>
</protein>
<keyword evidence="3" id="KW-0203">Cytokinin biosynthesis</keyword>
<dbReference type="Proteomes" id="UP000284434">
    <property type="component" value="Unassembled WGS sequence"/>
</dbReference>
<evidence type="ECO:0000313" key="8">
    <source>
        <dbReference type="Proteomes" id="UP000284434"/>
    </source>
</evidence>
<dbReference type="EC" id="3.2.2.n1" evidence="3"/>
<dbReference type="EMBL" id="JAKNDN010000006">
    <property type="protein sequence ID" value="MCG4959057.1"/>
    <property type="molecule type" value="Genomic_DNA"/>
</dbReference>
<dbReference type="GO" id="GO:0009691">
    <property type="term" value="P:cytokinin biosynthetic process"/>
    <property type="evidence" value="ECO:0007669"/>
    <property type="project" value="UniProtKB-UniRule"/>
</dbReference>
<dbReference type="SUPFAM" id="SSF102405">
    <property type="entry name" value="MCP/YpsA-like"/>
    <property type="match status" value="1"/>
</dbReference>